<reference evidence="2" key="1">
    <citation type="submission" date="2015-01" db="EMBL/GenBank/DDBJ databases">
        <authorList>
            <person name="Manzoor Shahid"/>
            <person name="Zubair Saima"/>
        </authorList>
    </citation>
    <scope>NUCLEOTIDE SEQUENCE [LARGE SCALE GENOMIC DNA]</scope>
    <source>
        <strain evidence="2">V1</strain>
    </source>
</reference>
<name>A0A0B7GT44_TREPH</name>
<sequence length="60" mass="6971">MSDSFTKKILCYINVETADLKNAGKFFCDFSVDQSMRMRIMKKLQFLVAQNLVFISNIDL</sequence>
<accession>A0A0B7GT44</accession>
<dbReference type="EMBL" id="CDNC01000014">
    <property type="protein sequence ID" value="CEM61814.1"/>
    <property type="molecule type" value="Genomic_DNA"/>
</dbReference>
<dbReference type="Proteomes" id="UP000042527">
    <property type="component" value="Unassembled WGS sequence"/>
</dbReference>
<evidence type="ECO:0000313" key="1">
    <source>
        <dbReference type="EMBL" id="CEM61814.1"/>
    </source>
</evidence>
<keyword evidence="2" id="KW-1185">Reference proteome</keyword>
<protein>
    <submittedName>
        <fullName evidence="1">Uncharacterized protein</fullName>
    </submittedName>
</protein>
<gene>
    <name evidence="1" type="ORF">TPHV1_210047</name>
</gene>
<proteinExistence type="predicted"/>
<evidence type="ECO:0000313" key="2">
    <source>
        <dbReference type="Proteomes" id="UP000042527"/>
    </source>
</evidence>
<organism evidence="1 2">
    <name type="scientific">Treponema phagedenis</name>
    <dbReference type="NCBI Taxonomy" id="162"/>
    <lineage>
        <taxon>Bacteria</taxon>
        <taxon>Pseudomonadati</taxon>
        <taxon>Spirochaetota</taxon>
        <taxon>Spirochaetia</taxon>
        <taxon>Spirochaetales</taxon>
        <taxon>Treponemataceae</taxon>
        <taxon>Treponema</taxon>
    </lineage>
</organism>
<dbReference type="AlphaFoldDB" id="A0A0B7GT44"/>